<dbReference type="PANTHER" id="PTHR47469:SF2">
    <property type="entry name" value="OS06G0597600 PROTEIN"/>
    <property type="match status" value="1"/>
</dbReference>
<dbReference type="Pfam" id="PF22607">
    <property type="entry name" value="FAD_binding-like"/>
    <property type="match status" value="1"/>
</dbReference>
<name>A0A9X0AES1_9HELO</name>
<dbReference type="InterPro" id="IPR054707">
    <property type="entry name" value="DhpH_subs-bd"/>
</dbReference>
<protein>
    <recommendedName>
        <fullName evidence="8">FAD-binding domain-containing protein</fullName>
    </recommendedName>
</protein>
<dbReference type="InterPro" id="IPR002938">
    <property type="entry name" value="FAD-bd"/>
</dbReference>
<keyword evidence="1" id="KW-0285">Flavoprotein</keyword>
<evidence type="ECO:0000256" key="2">
    <source>
        <dbReference type="ARBA" id="ARBA00022827"/>
    </source>
</evidence>
<dbReference type="Proteomes" id="UP001152300">
    <property type="component" value="Unassembled WGS sequence"/>
</dbReference>
<feature type="domain" description="2,6-dihydroxypyridine 3-monooxygenase substrate binding" evidence="5">
    <location>
        <begin position="192"/>
        <end position="321"/>
    </location>
</feature>
<dbReference type="Gene3D" id="3.30.9.60">
    <property type="match status" value="1"/>
</dbReference>
<accession>A0A9X0AES1</accession>
<comment type="caution">
    <text evidence="6">The sequence shown here is derived from an EMBL/GenBank/DDBJ whole genome shotgun (WGS) entry which is preliminary data.</text>
</comment>
<evidence type="ECO:0000259" key="4">
    <source>
        <dbReference type="Pfam" id="PF01494"/>
    </source>
</evidence>
<keyword evidence="7" id="KW-1185">Reference proteome</keyword>
<reference evidence="6" key="1">
    <citation type="submission" date="2022-11" db="EMBL/GenBank/DDBJ databases">
        <title>Genome Resource of Sclerotinia nivalis Strain SnTB1, a Plant Pathogen Isolated from American Ginseng.</title>
        <authorList>
            <person name="Fan S."/>
        </authorList>
    </citation>
    <scope>NUCLEOTIDE SEQUENCE</scope>
    <source>
        <strain evidence="6">SnTB1</strain>
    </source>
</reference>
<dbReference type="SUPFAM" id="SSF54373">
    <property type="entry name" value="FAD-linked reductases, C-terminal domain"/>
    <property type="match status" value="1"/>
</dbReference>
<dbReference type="SUPFAM" id="SSF51905">
    <property type="entry name" value="FAD/NAD(P)-binding domain"/>
    <property type="match status" value="1"/>
</dbReference>
<evidence type="ECO:0000256" key="1">
    <source>
        <dbReference type="ARBA" id="ARBA00022630"/>
    </source>
</evidence>
<dbReference type="EMBL" id="JAPEIS010000012">
    <property type="protein sequence ID" value="KAJ8061402.1"/>
    <property type="molecule type" value="Genomic_DNA"/>
</dbReference>
<organism evidence="6 7">
    <name type="scientific">Sclerotinia nivalis</name>
    <dbReference type="NCBI Taxonomy" id="352851"/>
    <lineage>
        <taxon>Eukaryota</taxon>
        <taxon>Fungi</taxon>
        <taxon>Dikarya</taxon>
        <taxon>Ascomycota</taxon>
        <taxon>Pezizomycotina</taxon>
        <taxon>Leotiomycetes</taxon>
        <taxon>Helotiales</taxon>
        <taxon>Sclerotiniaceae</taxon>
        <taxon>Sclerotinia</taxon>
    </lineage>
</organism>
<dbReference type="Gene3D" id="3.50.50.60">
    <property type="entry name" value="FAD/NAD(P)-binding domain"/>
    <property type="match status" value="1"/>
</dbReference>
<dbReference type="Pfam" id="PF01494">
    <property type="entry name" value="FAD_binding_3"/>
    <property type="match status" value="1"/>
</dbReference>
<keyword evidence="3" id="KW-0560">Oxidoreductase</keyword>
<evidence type="ECO:0008006" key="8">
    <source>
        <dbReference type="Google" id="ProtNLM"/>
    </source>
</evidence>
<evidence type="ECO:0000256" key="3">
    <source>
        <dbReference type="ARBA" id="ARBA00023002"/>
    </source>
</evidence>
<proteinExistence type="predicted"/>
<dbReference type="InterPro" id="IPR036188">
    <property type="entry name" value="FAD/NAD-bd_sf"/>
</dbReference>
<evidence type="ECO:0000313" key="6">
    <source>
        <dbReference type="EMBL" id="KAJ8061402.1"/>
    </source>
</evidence>
<evidence type="ECO:0000313" key="7">
    <source>
        <dbReference type="Proteomes" id="UP001152300"/>
    </source>
</evidence>
<dbReference type="OrthoDB" id="655030at2759"/>
<keyword evidence="2" id="KW-0274">FAD</keyword>
<dbReference type="PANTHER" id="PTHR47469">
    <property type="entry name" value="MONOOXYGENASE-LIKE"/>
    <property type="match status" value="1"/>
</dbReference>
<feature type="domain" description="FAD-binding" evidence="4">
    <location>
        <begin position="6"/>
        <end position="51"/>
    </location>
</feature>
<gene>
    <name evidence="6" type="ORF">OCU04_010458</name>
</gene>
<dbReference type="GO" id="GO:0016491">
    <property type="term" value="F:oxidoreductase activity"/>
    <property type="evidence" value="ECO:0007669"/>
    <property type="project" value="UniProtKB-KW"/>
</dbReference>
<dbReference type="GO" id="GO:0071949">
    <property type="term" value="F:FAD binding"/>
    <property type="evidence" value="ECO:0007669"/>
    <property type="project" value="InterPro"/>
</dbReference>
<evidence type="ECO:0000259" key="5">
    <source>
        <dbReference type="Pfam" id="PF22607"/>
    </source>
</evidence>
<sequence length="424" mass="47890">MAGDKLNVVIIGGSLAGLMHGVMLKQLSHNVHILEQYQTSIQESQAAGMSTGAHGQELLKRHDKIRDRPHFVTASKLEVVDANLNVIESRPVPFKLTNWKTFYYRLRANFDEFKSDYVPSPPPSLPEEGRAIYDVGKRVTNVSYEKDAGLTVTYQDVETGNDEVLHPDLVIAADGAGSATRKLLFSDVKIPYAGFLTWRGVVPEQAVSKETLNFLFDRCIRYHADRYYIVVYLIPGDDGSIKPGERHVNLVWYDTCQMDSPEYLSMMTDIDGIRHQRTVPFGKVRPEVWAQKQAYGNENFPAPIRELVIKINVPFVTGIYDCISPRASHFDGKLFLVGDAFALFRPHAAQSTNQCALHCLLLSKFISGEITLEAYEEKVASFANTTLHWSRAIGSEYMDNLVGHLYHEFRFRLARGAQNWGFRL</sequence>
<dbReference type="InterPro" id="IPR053212">
    <property type="entry name" value="DHP_3-monooxygenase"/>
</dbReference>
<dbReference type="AlphaFoldDB" id="A0A9X0AES1"/>